<proteinExistence type="predicted"/>
<comment type="caution">
    <text evidence="1">The sequence shown here is derived from an EMBL/GenBank/DDBJ whole genome shotgun (WGS) entry which is preliminary data.</text>
</comment>
<accession>A0A0F9XTP4</accession>
<sequence>MTMKQEEFISQPVDVRLSSHDEILEAIDYDQLMSYDHYLIDMSGGKDSQNLVFALLDLDIQPEQMELHHHLVDGWKEHPLFDWPVIEDYNRKFAEHFGIPLYFSWREGGIKKEMFRFNSPTAPIRWQNPDGSIGSNRPRTTDKYLRTRMKYPQVVADLNQRWCSAYAKIDVGTTLIANQHRFRDKKTLVLSGERAEESAARKNYKTFEPDRSDLRNGKRYQRHVDRARIVHKFTERQIWDQAKKYRIRPAPPYEIGWSRLSCRFCIFGSGQQWKTLELISPDELTMHIENEREFGLTIKRKKNIEETIASANPLELEGLDDIIKLALSDKYDTPIYVEDWELPRGAFAKNFGPS</sequence>
<organism evidence="1">
    <name type="scientific">marine sediment metagenome</name>
    <dbReference type="NCBI Taxonomy" id="412755"/>
    <lineage>
        <taxon>unclassified sequences</taxon>
        <taxon>metagenomes</taxon>
        <taxon>ecological metagenomes</taxon>
    </lineage>
</organism>
<reference evidence="1" key="1">
    <citation type="journal article" date="2015" name="Nature">
        <title>Complex archaea that bridge the gap between prokaryotes and eukaryotes.</title>
        <authorList>
            <person name="Spang A."/>
            <person name="Saw J.H."/>
            <person name="Jorgensen S.L."/>
            <person name="Zaremba-Niedzwiedzka K."/>
            <person name="Martijn J."/>
            <person name="Lind A.E."/>
            <person name="van Eijk R."/>
            <person name="Schleper C."/>
            <person name="Guy L."/>
            <person name="Ettema T.J."/>
        </authorList>
    </citation>
    <scope>NUCLEOTIDE SEQUENCE</scope>
</reference>
<dbReference type="Gene3D" id="3.40.50.620">
    <property type="entry name" value="HUPs"/>
    <property type="match status" value="1"/>
</dbReference>
<dbReference type="AlphaFoldDB" id="A0A0F9XTP4"/>
<gene>
    <name evidence="1" type="ORF">LCGC14_0175370</name>
</gene>
<dbReference type="InterPro" id="IPR014729">
    <property type="entry name" value="Rossmann-like_a/b/a_fold"/>
</dbReference>
<evidence type="ECO:0000313" key="1">
    <source>
        <dbReference type="EMBL" id="KKN95668.1"/>
    </source>
</evidence>
<dbReference type="EMBL" id="LAZR01000069">
    <property type="protein sequence ID" value="KKN95668.1"/>
    <property type="molecule type" value="Genomic_DNA"/>
</dbReference>
<name>A0A0F9XTP4_9ZZZZ</name>
<evidence type="ECO:0008006" key="2">
    <source>
        <dbReference type="Google" id="ProtNLM"/>
    </source>
</evidence>
<dbReference type="SUPFAM" id="SSF52402">
    <property type="entry name" value="Adenine nucleotide alpha hydrolases-like"/>
    <property type="match status" value="1"/>
</dbReference>
<protein>
    <recommendedName>
        <fullName evidence="2">Phosphoadenosine phosphosulphate reductase domain-containing protein</fullName>
    </recommendedName>
</protein>